<dbReference type="OrthoDB" id="9798343at2"/>
<feature type="compositionally biased region" description="Basic and acidic residues" evidence="5">
    <location>
        <begin position="516"/>
        <end position="525"/>
    </location>
</feature>
<evidence type="ECO:0000256" key="1">
    <source>
        <dbReference type="ARBA" id="ARBA00004370"/>
    </source>
</evidence>
<reference evidence="8 9" key="1">
    <citation type="submission" date="2015-08" db="EMBL/GenBank/DDBJ databases">
        <title>Investigation of the bacterial diversity of lava forest soil.</title>
        <authorList>
            <person name="Lee J.S."/>
        </authorList>
    </citation>
    <scope>NUCLEOTIDE SEQUENCE [LARGE SCALE GENOMIC DNA]</scope>
    <source>
        <strain evidence="8 9">GJW-30</strain>
    </source>
</reference>
<comment type="subcellular location">
    <subcellularLocation>
        <location evidence="1">Membrane</location>
    </subcellularLocation>
</comment>
<dbReference type="InterPro" id="IPR010817">
    <property type="entry name" value="HemY_N"/>
</dbReference>
<protein>
    <submittedName>
        <fullName evidence="8">Putative protoheme IX biogenesis protein</fullName>
    </submittedName>
</protein>
<dbReference type="InterPro" id="IPR016982">
    <property type="entry name" value="Mms48"/>
</dbReference>
<keyword evidence="2 6" id="KW-0812">Transmembrane</keyword>
<evidence type="ECO:0000313" key="8">
    <source>
        <dbReference type="EMBL" id="BAT57543.1"/>
    </source>
</evidence>
<dbReference type="InterPro" id="IPR011990">
    <property type="entry name" value="TPR-like_helical_dom_sf"/>
</dbReference>
<sequence length="532" mass="57401">MTRVIVFLIFVAAAALAGAWLIERPGNVTIVWLGHEIKTSLTVAVAVFAISVLAVITLWASVRLIFRWPRIVAQLRRERQKRRGQLAVSRGLIAVASGDMRAAKRLSYEAERFAGDEPLALLLRAQNAQLAGDRQRADSAFREMVEHPDTRLLGLRGLYVEAQRRGDAVAGLRYAEDAARQAPSLTWAGQAVLQARCAAQDWTGALQALDASQKGGQIDKAAARRQRAVLTTAQALAAEPTDRAKARQSALAALRLVPDLIPAVALSAKLEAEAGNARKAAKLIEAAWRTNPHPDLAEVYAYLRSGDSARERLKRVQNLLRINAAGRDGAFALARAALDAKDFTVARAALLPLGGEPTQRFALLMAELEEGEHNDVGRGREWMSRALRLPRDPVWTADGVVSERWLPVSPVTGQIDAFVWKTPVEELAAPVAFDDSPAGPTPLPIAKLEPAAEPEPIAPIVEVVPPAPVKPALEVTVVPAPFVPPAPKPSTETTPPAKPRDAIIPVIHAPDDPGPEPDKQPEQNRRYPGGLT</sequence>
<evidence type="ECO:0000259" key="7">
    <source>
        <dbReference type="Pfam" id="PF07219"/>
    </source>
</evidence>
<feature type="region of interest" description="Disordered" evidence="5">
    <location>
        <begin position="482"/>
        <end position="532"/>
    </location>
</feature>
<feature type="domain" description="HemY N-terminal" evidence="7">
    <location>
        <begin position="26"/>
        <end position="132"/>
    </location>
</feature>
<dbReference type="GO" id="GO:0016020">
    <property type="term" value="C:membrane"/>
    <property type="evidence" value="ECO:0007669"/>
    <property type="project" value="UniProtKB-SubCell"/>
</dbReference>
<evidence type="ECO:0000256" key="3">
    <source>
        <dbReference type="ARBA" id="ARBA00022989"/>
    </source>
</evidence>
<dbReference type="EMBL" id="AP014946">
    <property type="protein sequence ID" value="BAT57543.1"/>
    <property type="molecule type" value="Genomic_DNA"/>
</dbReference>
<dbReference type="KEGG" id="vgo:GJW-30_1_00048"/>
<dbReference type="Gene3D" id="1.25.40.10">
    <property type="entry name" value="Tetratricopeptide repeat domain"/>
    <property type="match status" value="1"/>
</dbReference>
<dbReference type="Pfam" id="PF07219">
    <property type="entry name" value="HemY_N"/>
    <property type="match status" value="1"/>
</dbReference>
<evidence type="ECO:0000256" key="4">
    <source>
        <dbReference type="ARBA" id="ARBA00023136"/>
    </source>
</evidence>
<evidence type="ECO:0000313" key="9">
    <source>
        <dbReference type="Proteomes" id="UP000236884"/>
    </source>
</evidence>
<keyword evidence="9" id="KW-1185">Reference proteome</keyword>
<dbReference type="AlphaFoldDB" id="A0A0S3PNM8"/>
<proteinExistence type="predicted"/>
<keyword evidence="4 6" id="KW-0472">Membrane</keyword>
<keyword evidence="3 6" id="KW-1133">Transmembrane helix</keyword>
<organism evidence="8 9">
    <name type="scientific">Variibacter gotjawalensis</name>
    <dbReference type="NCBI Taxonomy" id="1333996"/>
    <lineage>
        <taxon>Bacteria</taxon>
        <taxon>Pseudomonadati</taxon>
        <taxon>Pseudomonadota</taxon>
        <taxon>Alphaproteobacteria</taxon>
        <taxon>Hyphomicrobiales</taxon>
        <taxon>Nitrobacteraceae</taxon>
        <taxon>Variibacter</taxon>
    </lineage>
</organism>
<name>A0A0S3PNM8_9BRAD</name>
<feature type="transmembrane region" description="Helical" evidence="6">
    <location>
        <begin position="43"/>
        <end position="66"/>
    </location>
</feature>
<gene>
    <name evidence="8" type="ORF">GJW-30_1_00048</name>
</gene>
<dbReference type="Proteomes" id="UP000236884">
    <property type="component" value="Chromosome"/>
</dbReference>
<accession>A0A0S3PNM8</accession>
<dbReference type="RefSeq" id="WP_096350338.1">
    <property type="nucleotide sequence ID" value="NZ_AP014946.1"/>
</dbReference>
<evidence type="ECO:0000256" key="2">
    <source>
        <dbReference type="ARBA" id="ARBA00022692"/>
    </source>
</evidence>
<evidence type="ECO:0000256" key="5">
    <source>
        <dbReference type="SAM" id="MobiDB-lite"/>
    </source>
</evidence>
<evidence type="ECO:0000256" key="6">
    <source>
        <dbReference type="SAM" id="Phobius"/>
    </source>
</evidence>
<dbReference type="PIRSF" id="PIRSF031802">
    <property type="entry name" value="UCP031802"/>
    <property type="match status" value="1"/>
</dbReference>